<organism evidence="2 3">
    <name type="scientific">Streptomyces bluensis</name>
    <dbReference type="NCBI Taxonomy" id="33897"/>
    <lineage>
        <taxon>Bacteria</taxon>
        <taxon>Bacillati</taxon>
        <taxon>Actinomycetota</taxon>
        <taxon>Actinomycetes</taxon>
        <taxon>Kitasatosporales</taxon>
        <taxon>Streptomycetaceae</taxon>
        <taxon>Streptomyces</taxon>
    </lineage>
</organism>
<dbReference type="RefSeq" id="WP_351087474.1">
    <property type="nucleotide sequence ID" value="NZ_JBEOZG010000052.1"/>
</dbReference>
<evidence type="ECO:0000313" key="3">
    <source>
        <dbReference type="Proteomes" id="UP001602058"/>
    </source>
</evidence>
<feature type="compositionally biased region" description="Basic and acidic residues" evidence="1">
    <location>
        <begin position="307"/>
        <end position="319"/>
    </location>
</feature>
<comment type="caution">
    <text evidence="2">The sequence shown here is derived from an EMBL/GenBank/DDBJ whole genome shotgun (WGS) entry which is preliminary data.</text>
</comment>
<accession>A0ABW6UVD3</accession>
<dbReference type="Gene3D" id="1.10.10.60">
    <property type="entry name" value="Homeodomain-like"/>
    <property type="match status" value="1"/>
</dbReference>
<reference evidence="2 3" key="1">
    <citation type="submission" date="2024-10" db="EMBL/GenBank/DDBJ databases">
        <title>The Natural Products Discovery Center: Release of the First 8490 Sequenced Strains for Exploring Actinobacteria Biosynthetic Diversity.</title>
        <authorList>
            <person name="Kalkreuter E."/>
            <person name="Kautsar S.A."/>
            <person name="Yang D."/>
            <person name="Bader C.D."/>
            <person name="Teijaro C.N."/>
            <person name="Fluegel L."/>
            <person name="Davis C.M."/>
            <person name="Simpson J.R."/>
            <person name="Lauterbach L."/>
            <person name="Steele A.D."/>
            <person name="Gui C."/>
            <person name="Meng S."/>
            <person name="Li G."/>
            <person name="Viehrig K."/>
            <person name="Ye F."/>
            <person name="Su P."/>
            <person name="Kiefer A.F."/>
            <person name="Nichols A."/>
            <person name="Cepeda A.J."/>
            <person name="Yan W."/>
            <person name="Fan B."/>
            <person name="Jiang Y."/>
            <person name="Adhikari A."/>
            <person name="Zheng C.-J."/>
            <person name="Schuster L."/>
            <person name="Cowan T.M."/>
            <person name="Smanski M.J."/>
            <person name="Chevrette M.G."/>
            <person name="De Carvalho L.P.S."/>
            <person name="Shen B."/>
        </authorList>
    </citation>
    <scope>NUCLEOTIDE SEQUENCE [LARGE SCALE GENOMIC DNA]</scope>
    <source>
        <strain evidence="2 3">NPDC001390</strain>
    </source>
</reference>
<feature type="compositionally biased region" description="Low complexity" evidence="1">
    <location>
        <begin position="294"/>
        <end position="306"/>
    </location>
</feature>
<feature type="compositionally biased region" description="Low complexity" evidence="1">
    <location>
        <begin position="399"/>
        <end position="415"/>
    </location>
</feature>
<evidence type="ECO:0000256" key="1">
    <source>
        <dbReference type="SAM" id="MobiDB-lite"/>
    </source>
</evidence>
<dbReference type="PANTHER" id="PTHR35004">
    <property type="entry name" value="TRANSPOSASE RV3428C-RELATED"/>
    <property type="match status" value="1"/>
</dbReference>
<dbReference type="CDD" id="cd00093">
    <property type="entry name" value="HTH_XRE"/>
    <property type="match status" value="1"/>
</dbReference>
<feature type="region of interest" description="Disordered" evidence="1">
    <location>
        <begin position="379"/>
        <end position="424"/>
    </location>
</feature>
<sequence>MDAHALRRQGWTISAIARHLGRDRKTIRAYLSGERTPGQRRQAPDAFVPFLPYCRQRLADDPHLWASTLFDEVTALGYLGAYSTFTRALRRYQVRPHCEPCHASTGRNVAMIAHPPGEEIQFDWLELPDPPEGWGVGEHAHLLVGALAHSGRWRAVLSESEDFPHLVQALDEVMRRLGGTARRWRFDRMATVCYPSSGQVTAAFAAVAKYYGAGVDICPPRHGGQLTVPQKDRRTPAPDQLTYNADFPWLARWWIAGTGGKPPRAATRYERARVASLALQNAIRAARTAPAAAQDGAHAATASAAAHADDHDQAATEPHVVDHPDRDAALTPAQRAAAVHAHQQAAMPELLEGRTTDPATWVHTPKNLARFAAFKREADARRRAIADQDREQKPAAADPGSQQQHQQPGPEQGQDHGPGPGQRP</sequence>
<gene>
    <name evidence="2" type="ORF">ACFY1D_39330</name>
</gene>
<proteinExistence type="predicted"/>
<feature type="compositionally biased region" description="Basic and acidic residues" evidence="1">
    <location>
        <begin position="379"/>
        <end position="393"/>
    </location>
</feature>
<feature type="region of interest" description="Disordered" evidence="1">
    <location>
        <begin position="294"/>
        <end position="319"/>
    </location>
</feature>
<dbReference type="InterPro" id="IPR001387">
    <property type="entry name" value="Cro/C1-type_HTH"/>
</dbReference>
<dbReference type="EMBL" id="JBIAWJ010000037">
    <property type="protein sequence ID" value="MFF4527422.1"/>
    <property type="molecule type" value="Genomic_DNA"/>
</dbReference>
<name>A0ABW6UVD3_9ACTN</name>
<keyword evidence="3" id="KW-1185">Reference proteome</keyword>
<dbReference type="Proteomes" id="UP001602058">
    <property type="component" value="Unassembled WGS sequence"/>
</dbReference>
<evidence type="ECO:0008006" key="4">
    <source>
        <dbReference type="Google" id="ProtNLM"/>
    </source>
</evidence>
<protein>
    <recommendedName>
        <fullName evidence="4">Transcriptional regulator</fullName>
    </recommendedName>
</protein>
<dbReference type="PANTHER" id="PTHR35004:SF7">
    <property type="entry name" value="INTEGRASE PROTEIN"/>
    <property type="match status" value="1"/>
</dbReference>
<evidence type="ECO:0000313" key="2">
    <source>
        <dbReference type="EMBL" id="MFF4527422.1"/>
    </source>
</evidence>